<dbReference type="PANTHER" id="PTHR38563:SF1">
    <property type="entry name" value="FL(2)D-ASSOCIATED COMPLEX COMPONENT"/>
    <property type="match status" value="1"/>
</dbReference>
<feature type="compositionally biased region" description="Basic and acidic residues" evidence="5">
    <location>
        <begin position="19"/>
        <end position="29"/>
    </location>
</feature>
<feature type="compositionally biased region" description="Polar residues" evidence="5">
    <location>
        <begin position="36"/>
        <end position="52"/>
    </location>
</feature>
<dbReference type="PANTHER" id="PTHR38563">
    <property type="entry name" value="FL(2)D-ASSOCIATED COMPLEX COMPONENT"/>
    <property type="match status" value="1"/>
</dbReference>
<feature type="zinc finger region" description="C3H1-type" evidence="4">
    <location>
        <begin position="43"/>
        <end position="73"/>
    </location>
</feature>
<feature type="non-terminal residue" evidence="7">
    <location>
        <position position="90"/>
    </location>
</feature>
<protein>
    <recommendedName>
        <fullName evidence="6">C3H1-type domain-containing protein</fullName>
    </recommendedName>
</protein>
<evidence type="ECO:0000256" key="2">
    <source>
        <dbReference type="ARBA" id="ARBA00022771"/>
    </source>
</evidence>
<comment type="caution">
    <text evidence="7">The sequence shown here is derived from an EMBL/GenBank/DDBJ whole genome shotgun (WGS) entry which is preliminary data.</text>
</comment>
<organism evidence="7 8">
    <name type="scientific">Timema podura</name>
    <name type="common">Walking stick</name>
    <dbReference type="NCBI Taxonomy" id="61482"/>
    <lineage>
        <taxon>Eukaryota</taxon>
        <taxon>Metazoa</taxon>
        <taxon>Ecdysozoa</taxon>
        <taxon>Arthropoda</taxon>
        <taxon>Hexapoda</taxon>
        <taxon>Insecta</taxon>
        <taxon>Pterygota</taxon>
        <taxon>Neoptera</taxon>
        <taxon>Polyneoptera</taxon>
        <taxon>Phasmatodea</taxon>
        <taxon>Timematodea</taxon>
        <taxon>Timematoidea</taxon>
        <taxon>Timematidae</taxon>
        <taxon>Timema</taxon>
    </lineage>
</organism>
<evidence type="ECO:0000256" key="4">
    <source>
        <dbReference type="PROSITE-ProRule" id="PRU00723"/>
    </source>
</evidence>
<gene>
    <name evidence="7" type="ORF">TPAB3V08_LOCUS15714</name>
</gene>
<keyword evidence="1 4" id="KW-0479">Metal-binding</keyword>
<evidence type="ECO:0000259" key="6">
    <source>
        <dbReference type="PROSITE" id="PS50103"/>
    </source>
</evidence>
<dbReference type="Gene3D" id="4.10.1000.10">
    <property type="entry name" value="Zinc finger, CCCH-type"/>
    <property type="match status" value="1"/>
</dbReference>
<keyword evidence="2 4" id="KW-0863">Zinc-finger</keyword>
<keyword evidence="3 4" id="KW-0862">Zinc</keyword>
<reference evidence="7" key="1">
    <citation type="submission" date="2021-03" db="EMBL/GenBank/DDBJ databases">
        <authorList>
            <person name="Tran Van P."/>
        </authorList>
    </citation>
    <scope>NUCLEOTIDE SEQUENCE</scope>
</reference>
<evidence type="ECO:0000256" key="3">
    <source>
        <dbReference type="ARBA" id="ARBA00022833"/>
    </source>
</evidence>
<dbReference type="InterPro" id="IPR000571">
    <property type="entry name" value="Znf_CCCH"/>
</dbReference>
<dbReference type="SUPFAM" id="SSF90229">
    <property type="entry name" value="CCCH zinc finger"/>
    <property type="match status" value="1"/>
</dbReference>
<evidence type="ECO:0000313" key="7">
    <source>
        <dbReference type="EMBL" id="CAG2068771.1"/>
    </source>
</evidence>
<feature type="domain" description="C3H1-type" evidence="6">
    <location>
        <begin position="43"/>
        <end position="73"/>
    </location>
</feature>
<proteinExistence type="predicted"/>
<dbReference type="PROSITE" id="PS50103">
    <property type="entry name" value="ZF_C3H1"/>
    <property type="match status" value="1"/>
</dbReference>
<name>A0ABN7PM18_TIMPD</name>
<sequence>MPETKPTKRKITVESPANKSKDSQRRPSVFERLGTKATSTSQPTTENTCRNWLQNGNCPYGKSCKYASTHTLISPSKRAAKKEGDVKQKQ</sequence>
<dbReference type="InterPro" id="IPR040427">
    <property type="entry name" value="Flacc"/>
</dbReference>
<feature type="compositionally biased region" description="Basic and acidic residues" evidence="5">
    <location>
        <begin position="81"/>
        <end position="90"/>
    </location>
</feature>
<feature type="region of interest" description="Disordered" evidence="5">
    <location>
        <begin position="1"/>
        <end position="52"/>
    </location>
</feature>
<keyword evidence="8" id="KW-1185">Reference proteome</keyword>
<evidence type="ECO:0000256" key="5">
    <source>
        <dbReference type="SAM" id="MobiDB-lite"/>
    </source>
</evidence>
<dbReference type="InterPro" id="IPR036855">
    <property type="entry name" value="Znf_CCCH_sf"/>
</dbReference>
<accession>A0ABN7PM18</accession>
<dbReference type="EMBL" id="CAJPIN010101755">
    <property type="protein sequence ID" value="CAG2068771.1"/>
    <property type="molecule type" value="Genomic_DNA"/>
</dbReference>
<dbReference type="Proteomes" id="UP001153148">
    <property type="component" value="Unassembled WGS sequence"/>
</dbReference>
<evidence type="ECO:0000313" key="8">
    <source>
        <dbReference type="Proteomes" id="UP001153148"/>
    </source>
</evidence>
<dbReference type="Pfam" id="PF00642">
    <property type="entry name" value="zf-CCCH"/>
    <property type="match status" value="1"/>
</dbReference>
<feature type="region of interest" description="Disordered" evidence="5">
    <location>
        <begin position="70"/>
        <end position="90"/>
    </location>
</feature>
<evidence type="ECO:0000256" key="1">
    <source>
        <dbReference type="ARBA" id="ARBA00022723"/>
    </source>
</evidence>